<evidence type="ECO:0000313" key="1">
    <source>
        <dbReference type="EMBL" id="KDQ18080.1"/>
    </source>
</evidence>
<organism evidence="1 2">
    <name type="scientific">Botryobasidium botryosum (strain FD-172 SS1)</name>
    <dbReference type="NCBI Taxonomy" id="930990"/>
    <lineage>
        <taxon>Eukaryota</taxon>
        <taxon>Fungi</taxon>
        <taxon>Dikarya</taxon>
        <taxon>Basidiomycota</taxon>
        <taxon>Agaricomycotina</taxon>
        <taxon>Agaricomycetes</taxon>
        <taxon>Cantharellales</taxon>
        <taxon>Botryobasidiaceae</taxon>
        <taxon>Botryobasidium</taxon>
    </lineage>
</organism>
<keyword evidence="2" id="KW-1185">Reference proteome</keyword>
<dbReference type="InParanoid" id="A0A067MTP2"/>
<dbReference type="Proteomes" id="UP000027195">
    <property type="component" value="Unassembled WGS sequence"/>
</dbReference>
<evidence type="ECO:0000313" key="2">
    <source>
        <dbReference type="Proteomes" id="UP000027195"/>
    </source>
</evidence>
<dbReference type="EMBL" id="KL198022">
    <property type="protein sequence ID" value="KDQ18080.1"/>
    <property type="molecule type" value="Genomic_DNA"/>
</dbReference>
<name>A0A067MTP2_BOTB1</name>
<reference evidence="2" key="1">
    <citation type="journal article" date="2014" name="Proc. Natl. Acad. Sci. U.S.A.">
        <title>Extensive sampling of basidiomycete genomes demonstrates inadequacy of the white-rot/brown-rot paradigm for wood decay fungi.</title>
        <authorList>
            <person name="Riley R."/>
            <person name="Salamov A.A."/>
            <person name="Brown D.W."/>
            <person name="Nagy L.G."/>
            <person name="Floudas D."/>
            <person name="Held B.W."/>
            <person name="Levasseur A."/>
            <person name="Lombard V."/>
            <person name="Morin E."/>
            <person name="Otillar R."/>
            <person name="Lindquist E.A."/>
            <person name="Sun H."/>
            <person name="LaButti K.M."/>
            <person name="Schmutz J."/>
            <person name="Jabbour D."/>
            <person name="Luo H."/>
            <person name="Baker S.E."/>
            <person name="Pisabarro A.G."/>
            <person name="Walton J.D."/>
            <person name="Blanchette R.A."/>
            <person name="Henrissat B."/>
            <person name="Martin F."/>
            <person name="Cullen D."/>
            <person name="Hibbett D.S."/>
            <person name="Grigoriev I.V."/>
        </authorList>
    </citation>
    <scope>NUCLEOTIDE SEQUENCE [LARGE SCALE GENOMIC DNA]</scope>
    <source>
        <strain evidence="2">FD-172 SS1</strain>
    </source>
</reference>
<dbReference type="AlphaFoldDB" id="A0A067MTP2"/>
<protein>
    <submittedName>
        <fullName evidence="1">Uncharacterized protein</fullName>
    </submittedName>
</protein>
<proteinExistence type="predicted"/>
<sequence length="188" mass="21292">MTSAPSGVFDHRFRKHDHFRIRSSNFPNTSHKHIRGSQLVDQGQRKSIVVKRSIEADGVLNARALEESVPGWTKRTRTTGFTSNEDECLRFVHNIFTNRLCDLRLVTLSSIGRFPLPPERPWHVSRGVLPQRSRLSLGTGRSLRPGNGKRSCKGPKSLFIFIWSTMASGCEVGQDVLQGDYRAGRYCR</sequence>
<dbReference type="HOGENOM" id="CLU_1440839_0_0_1"/>
<gene>
    <name evidence="1" type="ORF">BOTBODRAFT_549093</name>
</gene>
<accession>A0A067MTP2</accession>